<name>A0ACD1HQ31_9EURO</name>
<sequence>MKAMKGLLWATPASSSPIFARDSHSMRHAAGSTGCRRACQGLRERSRPRQHLAAVAPAICHPETQASPVFCLALSLHHISVVDPWLVRRAFSRRQWPLGSILAGNSNVGPKQTSSSLQDQFQGPSSLPLGWDV</sequence>
<proteinExistence type="predicted"/>
<reference evidence="1" key="1">
    <citation type="submission" date="2018-02" db="EMBL/GenBank/DDBJ databases">
        <title>The genomes of Aspergillus section Nigri reveals drivers in fungal speciation.</title>
        <authorList>
            <consortium name="DOE Joint Genome Institute"/>
            <person name="Vesth T.C."/>
            <person name="Nybo J."/>
            <person name="Theobald S."/>
            <person name="Brandl J."/>
            <person name="Frisvad J.C."/>
            <person name="Nielsen K.F."/>
            <person name="Lyhne E.K."/>
            <person name="Kogle M.E."/>
            <person name="Kuo A."/>
            <person name="Riley R."/>
            <person name="Clum A."/>
            <person name="Nolan M."/>
            <person name="Lipzen A."/>
            <person name="Salamov A."/>
            <person name="Henrissat B."/>
            <person name="Wiebenga A."/>
            <person name="De vries R.P."/>
            <person name="Grigoriev I.V."/>
            <person name="Mortensen U.H."/>
            <person name="Andersen M.R."/>
            <person name="Baker S.E."/>
        </authorList>
    </citation>
    <scope>NUCLEOTIDE SEQUENCE</scope>
    <source>
        <strain evidence="1">CBS 121060</strain>
    </source>
</reference>
<protein>
    <submittedName>
        <fullName evidence="1">Uncharacterized protein</fullName>
    </submittedName>
</protein>
<evidence type="ECO:0000313" key="1">
    <source>
        <dbReference type="EMBL" id="RAH75720.1"/>
    </source>
</evidence>
<dbReference type="Proteomes" id="UP000249661">
    <property type="component" value="Unassembled WGS sequence"/>
</dbReference>
<evidence type="ECO:0000313" key="2">
    <source>
        <dbReference type="Proteomes" id="UP000249661"/>
    </source>
</evidence>
<dbReference type="EMBL" id="KZ824933">
    <property type="protein sequence ID" value="RAH75720.1"/>
    <property type="molecule type" value="Genomic_DNA"/>
</dbReference>
<gene>
    <name evidence="1" type="ORF">BO66DRAFT_14872</name>
</gene>
<keyword evidence="2" id="KW-1185">Reference proteome</keyword>
<organism evidence="1 2">
    <name type="scientific">Aspergillus aculeatinus CBS 121060</name>
    <dbReference type="NCBI Taxonomy" id="1448322"/>
    <lineage>
        <taxon>Eukaryota</taxon>
        <taxon>Fungi</taxon>
        <taxon>Dikarya</taxon>
        <taxon>Ascomycota</taxon>
        <taxon>Pezizomycotina</taxon>
        <taxon>Eurotiomycetes</taxon>
        <taxon>Eurotiomycetidae</taxon>
        <taxon>Eurotiales</taxon>
        <taxon>Aspergillaceae</taxon>
        <taxon>Aspergillus</taxon>
        <taxon>Aspergillus subgen. Circumdati</taxon>
    </lineage>
</organism>
<accession>A0ACD1HQ31</accession>